<keyword evidence="1" id="KW-1015">Disulfide bond</keyword>
<evidence type="ECO:0000313" key="10">
    <source>
        <dbReference type="EMBL" id="TCD71459.1"/>
    </source>
</evidence>
<comment type="cofactor">
    <cofactor evidence="4">
        <name>heme</name>
        <dbReference type="ChEBI" id="CHEBI:30413"/>
    </cofactor>
</comment>
<feature type="binding site" description="axial binding residue" evidence="4">
    <location>
        <position position="480"/>
    </location>
    <ligand>
        <name>heme</name>
        <dbReference type="ChEBI" id="CHEBI:30413"/>
    </ligand>
    <ligandPart>
        <name>Fe</name>
        <dbReference type="ChEBI" id="CHEBI:18248"/>
    </ligandPart>
</feature>
<feature type="binding site" evidence="5">
    <location>
        <position position="1003"/>
    </location>
    <ligand>
        <name>Zn(2+)</name>
        <dbReference type="ChEBI" id="CHEBI:29105"/>
        <note>catalytic</note>
    </ligand>
</feature>
<protein>
    <recommendedName>
        <fullName evidence="3">Disintegrin and metalloproteinase domain-containing protein B</fullName>
    </recommendedName>
</protein>
<dbReference type="Gene3D" id="3.40.1620.60">
    <property type="match status" value="1"/>
</dbReference>
<dbReference type="Pfam" id="PF00067">
    <property type="entry name" value="p450"/>
    <property type="match status" value="1"/>
</dbReference>
<evidence type="ECO:0000256" key="5">
    <source>
        <dbReference type="PROSITE-ProRule" id="PRU00276"/>
    </source>
</evidence>
<dbReference type="Proteomes" id="UP000292702">
    <property type="component" value="Unassembled WGS sequence"/>
</dbReference>
<dbReference type="InterPro" id="IPR036396">
    <property type="entry name" value="Cyt_P450_sf"/>
</dbReference>
<dbReference type="GO" id="GO:0004497">
    <property type="term" value="F:monooxygenase activity"/>
    <property type="evidence" value="ECO:0007669"/>
    <property type="project" value="InterPro"/>
</dbReference>
<feature type="domain" description="Peptidase M12B" evidence="9">
    <location>
        <begin position="842"/>
        <end position="1033"/>
    </location>
</feature>
<feature type="compositionally biased region" description="Pro residues" evidence="6">
    <location>
        <begin position="1390"/>
        <end position="1401"/>
    </location>
</feature>
<dbReference type="PRINTS" id="PR00463">
    <property type="entry name" value="EP450I"/>
</dbReference>
<dbReference type="SUPFAM" id="SSF55486">
    <property type="entry name" value="Metalloproteases ('zincins'), catalytic domain"/>
    <property type="match status" value="1"/>
</dbReference>
<dbReference type="InterPro" id="IPR001128">
    <property type="entry name" value="Cyt_P450"/>
</dbReference>
<dbReference type="GO" id="GO:0006508">
    <property type="term" value="P:proteolysis"/>
    <property type="evidence" value="ECO:0007669"/>
    <property type="project" value="InterPro"/>
</dbReference>
<feature type="compositionally biased region" description="Polar residues" evidence="6">
    <location>
        <begin position="1304"/>
        <end position="1321"/>
    </location>
</feature>
<dbReference type="GO" id="GO:0016705">
    <property type="term" value="F:oxidoreductase activity, acting on paired donors, with incorporation or reduction of molecular oxygen"/>
    <property type="evidence" value="ECO:0007669"/>
    <property type="project" value="InterPro"/>
</dbReference>
<evidence type="ECO:0000313" key="11">
    <source>
        <dbReference type="Proteomes" id="UP000292702"/>
    </source>
</evidence>
<dbReference type="SUPFAM" id="SSF57552">
    <property type="entry name" value="Blood coagulation inhibitor (disintegrin)"/>
    <property type="match status" value="1"/>
</dbReference>
<evidence type="ECO:0000259" key="9">
    <source>
        <dbReference type="PROSITE" id="PS50215"/>
    </source>
</evidence>
<feature type="active site" evidence="5">
    <location>
        <position position="994"/>
    </location>
</feature>
<dbReference type="STRING" id="92696.A0A4R0RYS1"/>
<dbReference type="GO" id="GO:0020037">
    <property type="term" value="F:heme binding"/>
    <property type="evidence" value="ECO:0007669"/>
    <property type="project" value="InterPro"/>
</dbReference>
<name>A0A4R0RYS1_9APHY</name>
<feature type="domain" description="Disintegrin" evidence="8">
    <location>
        <begin position="1062"/>
        <end position="1150"/>
    </location>
</feature>
<dbReference type="GO" id="GO:0005506">
    <property type="term" value="F:iron ion binding"/>
    <property type="evidence" value="ECO:0007669"/>
    <property type="project" value="InterPro"/>
</dbReference>
<dbReference type="PROSITE" id="PS50215">
    <property type="entry name" value="ADAM_MEPRO"/>
    <property type="match status" value="1"/>
</dbReference>
<evidence type="ECO:0000256" key="1">
    <source>
        <dbReference type="ARBA" id="ARBA00023157"/>
    </source>
</evidence>
<dbReference type="SUPFAM" id="SSF48264">
    <property type="entry name" value="Cytochrome P450"/>
    <property type="match status" value="1"/>
</dbReference>
<dbReference type="InterPro" id="IPR036436">
    <property type="entry name" value="Disintegrin_dom_sf"/>
</dbReference>
<dbReference type="Pfam" id="PF13583">
    <property type="entry name" value="Reprolysin_4"/>
    <property type="match status" value="1"/>
</dbReference>
<sequence>MAYPVLQIGFFAVVASLLWLVYQHLFRKSSIDHLPGPKETSPLLGGFSGFVSKNAWDFMDDLAEGYGGVAKLKDAFGEKMLYVTDPLAVHSILIKDQNMYEEPPDFSIGCGLLVGPGILAARGQVHRRHRKVLYPIFSTANMRELAPIFASVSATFRDAISGQVQHGPRDIDLSKWCSRVVLEITGQAIVDYPFDPLVEDKMSDYAKAIKQSFPSLFTIPVHFFAAVMWTKHFGVSSFSRWVVKHYPSKKVQDVNHTWDYIWDQAAQLVKEKKAAPADQSDELSGKDLLSVIVKANASARGEDKLGDEEIVATVNSIIYAAVETTPNLTSRMLHILALHPEVQEKLRQELVTALDDGDELSYDRLMELPFLDAVYRETLRLYPPVLQTNRVALDDTVLPLSYPITDTNGQVVHEIALEKGQTVIVGIHGCNRRTAIWGDDATEWKPERWSAPLPESVKSVQNGSVIGNHILSYVGGSRSCIGFKFAEMAVKTILCHIIPTLKISPGNKDIVWITSRVIIPTTEPSSSSPFHGLSPRQRCRSGSSQSDQRWLWLELSQVFKSTSEAYKASNYGRRSFPIDSPVLRHTDSFRLKLAAFDDVFHLHLRPNEHLIHPAARINYYRLGPDGKSVLSHTEPLLQENVKAYWGEVVDPDASTDRMREDTAGVWPRPSGQSELGWARITVHSHGEGSKAPIFEGAFSSNGDVYHVMSKDHYMRNKHQMDPHVHLIESGGDTELVIWRDSDVMTPHEYHAISGGIDNGPVPVQPASTCAHDTLSYNTNPLENPALRRPVVTSSSWYDPFGLLDDHSSNSSLARRSDVAGGGVTTNFQSNIGQTAGCPSTQKVIYLGVAADCTYVTQYGSPANASQHILASFNTASALYKGTFNVSLGIVELAVQEAQCPTTADPSTAWNVGCSTGNLTLNDRLSLFSDWRGKKGNDGAGLWHLMSGCPTGTEVGIAWLATLCQQSASGSPGSVVSGTAVSTAGRVEWQVISHEIGHNFGAIHDMAANPTQFIMSPVAQTSEMKFSPCSLGNICSLMAGNVGGKTNTLCLVDAANARQTISLQMCGNGIVEDGEDCDPGSGASSPCCNANTCKFNAGAKCDPASTPCCTQQCGFAPASQVCRPSKDSSCDTAEMCTGNSSSCPTDVFSPNGQSCGSNGLACANGVCTSLDKQCQTVGASMNLQKACPSQNDKSCQVSCQSPDTANQCIVLQSALIDGSPCGYGGTCINGDCQSGSFLDTAKSWYRKNLQISIPVTVVVGIVVLLILYAIIRAIYRCSTRGGKRDKGVKRLSSWGNAPPAMAQVPGSQPRSGPNAPPSSYTNVPRRHSRPAGRNTSWDQQQSAFGSPPGSNSPPANFTSAPRRQSRRTGHSTSWDRQQQSPYGSPPEGEFAPPPFPPPGRAY</sequence>
<evidence type="ECO:0000256" key="4">
    <source>
        <dbReference type="PIRSR" id="PIRSR602401-1"/>
    </source>
</evidence>
<keyword evidence="11" id="KW-1185">Reference proteome</keyword>
<dbReference type="EMBL" id="RWJN01000006">
    <property type="protein sequence ID" value="TCD71459.1"/>
    <property type="molecule type" value="Genomic_DNA"/>
</dbReference>
<comment type="function">
    <text evidence="2">Probable zinc protease.</text>
</comment>
<evidence type="ECO:0000256" key="7">
    <source>
        <dbReference type="SAM" id="Phobius"/>
    </source>
</evidence>
<feature type="region of interest" description="Disordered" evidence="6">
    <location>
        <begin position="1281"/>
        <end position="1401"/>
    </location>
</feature>
<keyword evidence="4 5" id="KW-0479">Metal-binding</keyword>
<reference evidence="10 11" key="1">
    <citation type="submission" date="2018-11" db="EMBL/GenBank/DDBJ databases">
        <title>Genome assembly of Steccherinum ochraceum LE-BIN_3174, the white-rot fungus of the Steccherinaceae family (The Residual Polyporoid clade, Polyporales, Basidiomycota).</title>
        <authorList>
            <person name="Fedorova T.V."/>
            <person name="Glazunova O.A."/>
            <person name="Landesman E.O."/>
            <person name="Moiseenko K.V."/>
            <person name="Psurtseva N.V."/>
            <person name="Savinova O.S."/>
            <person name="Shakhova N.V."/>
            <person name="Tyazhelova T.V."/>
            <person name="Vasina D.V."/>
        </authorList>
    </citation>
    <scope>NUCLEOTIDE SEQUENCE [LARGE SCALE GENOMIC DNA]</scope>
    <source>
        <strain evidence="10 11">LE-BIN_3174</strain>
    </source>
</reference>
<dbReference type="FunFam" id="4.10.70.10:FF:000003">
    <property type="entry name" value="Disintegrin and metalloproteinase domain-containing protein 17"/>
    <property type="match status" value="1"/>
</dbReference>
<dbReference type="GO" id="GO:0004222">
    <property type="term" value="F:metalloendopeptidase activity"/>
    <property type="evidence" value="ECO:0007669"/>
    <property type="project" value="InterPro"/>
</dbReference>
<comment type="caution">
    <text evidence="10">The sequence shown here is derived from an EMBL/GenBank/DDBJ whole genome shotgun (WGS) entry which is preliminary data.</text>
</comment>
<proteinExistence type="predicted"/>
<dbReference type="PANTHER" id="PTHR11905:SF159">
    <property type="entry name" value="ADAM METALLOPROTEASE"/>
    <property type="match status" value="1"/>
</dbReference>
<evidence type="ECO:0000256" key="2">
    <source>
        <dbReference type="ARBA" id="ARBA00056552"/>
    </source>
</evidence>
<dbReference type="PROSITE" id="PS50214">
    <property type="entry name" value="DISINTEGRIN_2"/>
    <property type="match status" value="1"/>
</dbReference>
<feature type="binding site" evidence="5">
    <location>
        <position position="997"/>
    </location>
    <ligand>
        <name>Zn(2+)</name>
        <dbReference type="ChEBI" id="CHEBI:29105"/>
        <note>catalytic</note>
    </ligand>
</feature>
<dbReference type="InterPro" id="IPR001762">
    <property type="entry name" value="Disintegrin_dom"/>
</dbReference>
<dbReference type="OrthoDB" id="5951731at2759"/>
<feature type="transmembrane region" description="Helical" evidence="7">
    <location>
        <begin position="1250"/>
        <end position="1274"/>
    </location>
</feature>
<dbReference type="Gene3D" id="3.40.390.10">
    <property type="entry name" value="Collagenase (Catalytic Domain)"/>
    <property type="match status" value="1"/>
</dbReference>
<evidence type="ECO:0000259" key="8">
    <source>
        <dbReference type="PROSITE" id="PS50214"/>
    </source>
</evidence>
<feature type="transmembrane region" description="Helical" evidence="7">
    <location>
        <begin position="6"/>
        <end position="22"/>
    </location>
</feature>
<dbReference type="SMART" id="SM00050">
    <property type="entry name" value="DISIN"/>
    <property type="match status" value="1"/>
</dbReference>
<organism evidence="10 11">
    <name type="scientific">Steccherinum ochraceum</name>
    <dbReference type="NCBI Taxonomy" id="92696"/>
    <lineage>
        <taxon>Eukaryota</taxon>
        <taxon>Fungi</taxon>
        <taxon>Dikarya</taxon>
        <taxon>Basidiomycota</taxon>
        <taxon>Agaricomycotina</taxon>
        <taxon>Agaricomycetes</taxon>
        <taxon>Polyporales</taxon>
        <taxon>Steccherinaceae</taxon>
        <taxon>Steccherinum</taxon>
    </lineage>
</organism>
<keyword evidence="7" id="KW-0472">Membrane</keyword>
<dbReference type="Pfam" id="PF00200">
    <property type="entry name" value="Disintegrin"/>
    <property type="match status" value="1"/>
</dbReference>
<comment type="caution">
    <text evidence="5">Lacks conserved residue(s) required for the propagation of feature annotation.</text>
</comment>
<dbReference type="InterPro" id="IPR001590">
    <property type="entry name" value="Peptidase_M12B"/>
</dbReference>
<keyword evidence="4" id="KW-0408">Iron</keyword>
<dbReference type="InterPro" id="IPR024079">
    <property type="entry name" value="MetalloPept_cat_dom_sf"/>
</dbReference>
<keyword evidence="4" id="KW-0349">Heme</keyword>
<dbReference type="Gene3D" id="1.10.630.10">
    <property type="entry name" value="Cytochrome P450"/>
    <property type="match status" value="1"/>
</dbReference>
<accession>A0A4R0RYS1</accession>
<gene>
    <name evidence="10" type="ORF">EIP91_010165</name>
</gene>
<evidence type="ECO:0000256" key="3">
    <source>
        <dbReference type="ARBA" id="ARBA00074021"/>
    </source>
</evidence>
<keyword evidence="7" id="KW-0812">Transmembrane</keyword>
<evidence type="ECO:0000256" key="6">
    <source>
        <dbReference type="SAM" id="MobiDB-lite"/>
    </source>
</evidence>
<feature type="compositionally biased region" description="Polar residues" evidence="6">
    <location>
        <begin position="1369"/>
        <end position="1381"/>
    </location>
</feature>
<dbReference type="InterPro" id="IPR002401">
    <property type="entry name" value="Cyt_P450_E_grp-I"/>
</dbReference>
<keyword evidence="7" id="KW-1133">Transmembrane helix</keyword>
<dbReference type="Gene3D" id="4.10.70.10">
    <property type="entry name" value="Disintegrin domain"/>
    <property type="match status" value="1"/>
</dbReference>
<keyword evidence="5" id="KW-0862">Zinc</keyword>
<feature type="binding site" evidence="5">
    <location>
        <position position="993"/>
    </location>
    <ligand>
        <name>Zn(2+)</name>
        <dbReference type="ChEBI" id="CHEBI:29105"/>
        <note>catalytic</note>
    </ligand>
</feature>
<dbReference type="PANTHER" id="PTHR11905">
    <property type="entry name" value="ADAM A DISINTEGRIN AND METALLOPROTEASE DOMAIN"/>
    <property type="match status" value="1"/>
</dbReference>
<feature type="compositionally biased region" description="Low complexity" evidence="6">
    <location>
        <begin position="1341"/>
        <end position="1356"/>
    </location>
</feature>